<evidence type="ECO:0000256" key="3">
    <source>
        <dbReference type="ARBA" id="ARBA00023295"/>
    </source>
</evidence>
<dbReference type="SUPFAM" id="SSF51445">
    <property type="entry name" value="(Trans)glycosidases"/>
    <property type="match status" value="1"/>
</dbReference>
<dbReference type="Proteomes" id="UP000252415">
    <property type="component" value="Unassembled WGS sequence"/>
</dbReference>
<dbReference type="Gene3D" id="2.60.120.260">
    <property type="entry name" value="Galactose-binding domain-like"/>
    <property type="match status" value="1"/>
</dbReference>
<feature type="active site" description="Proton donor" evidence="4">
    <location>
        <position position="323"/>
    </location>
</feature>
<dbReference type="RefSeq" id="WP_342773278.1">
    <property type="nucleotide sequence ID" value="NZ_QPJD01000010.1"/>
</dbReference>
<dbReference type="InterPro" id="IPR008979">
    <property type="entry name" value="Galactose-bd-like_sf"/>
</dbReference>
<proteinExistence type="inferred from homology"/>
<dbReference type="Pfam" id="PF02156">
    <property type="entry name" value="Glyco_hydro_26"/>
    <property type="match status" value="1"/>
</dbReference>
<evidence type="ECO:0000256" key="4">
    <source>
        <dbReference type="PROSITE-ProRule" id="PRU01100"/>
    </source>
</evidence>
<protein>
    <submittedName>
        <fullName evidence="8">Carbohydrate-binding protein with CBM35 doain</fullName>
    </submittedName>
</protein>
<dbReference type="Gene3D" id="3.20.20.80">
    <property type="entry name" value="Glycosidases"/>
    <property type="match status" value="1"/>
</dbReference>
<dbReference type="PANTHER" id="PTHR40079:SF4">
    <property type="entry name" value="GH26 DOMAIN-CONTAINING PROTEIN-RELATED"/>
    <property type="match status" value="1"/>
</dbReference>
<dbReference type="PANTHER" id="PTHR40079">
    <property type="entry name" value="MANNAN ENDO-1,4-BETA-MANNOSIDASE E-RELATED"/>
    <property type="match status" value="1"/>
</dbReference>
<dbReference type="InterPro" id="IPR005084">
    <property type="entry name" value="CBM6"/>
</dbReference>
<name>A0A368VYY0_9BACL</name>
<feature type="domain" description="CBM6" evidence="6">
    <location>
        <begin position="33"/>
        <end position="151"/>
    </location>
</feature>
<dbReference type="GO" id="GO:0030246">
    <property type="term" value="F:carbohydrate binding"/>
    <property type="evidence" value="ECO:0007669"/>
    <property type="project" value="InterPro"/>
</dbReference>
<evidence type="ECO:0000259" key="5">
    <source>
        <dbReference type="PROSITE" id="PS50206"/>
    </source>
</evidence>
<evidence type="ECO:0000313" key="9">
    <source>
        <dbReference type="Proteomes" id="UP000252415"/>
    </source>
</evidence>
<dbReference type="InterPro" id="IPR022790">
    <property type="entry name" value="GH26_dom"/>
</dbReference>
<dbReference type="PROSITE" id="PS50206">
    <property type="entry name" value="RHODANESE_3"/>
    <property type="match status" value="1"/>
</dbReference>
<sequence length="478" mass="53040">MIIGIIVAFGVVLVCSAAAIGTSVFGKKEQPIVQYEAEDGLLDGTAVSQEAEGFSGSGFVTDFTDEQDALTIQVEAPKSALYSVWVGYRAPNGNKVTGLALNGSPHGDLALAPTDVFTELKAGKMLLHEGVNTISLKRGWGYFDIDYIKLQKTIPDAKHQVTDELVNPNASKEAKTLMSYLVKNYGKSMLSGQTGLDNASWIEKATGKKPAIVGFDLIEYSPTRAEHGAVSFEIESAVGWHKQGGIASFLWHWNAPTGIIDEKGKEWWRGFYADSVTFDLEYALSHPDSEDYKLLLSDIDVIAAQLKRLNDANIPILFRPLHEAEGGWFWWGAKGPEPAKALYHILYDRLVNKHGLNNLIWVWNSVQPEWYPGDNVVDIVSVDSYPDPGDHSPIINHYENLVALVKDKKLVAMTENGSIPDPDITKQYGANWSWFMTWEGDFLIDGKHNSKEVLNKIFNHPDVITLDELPDLFNFKNL</sequence>
<keyword evidence="9" id="KW-1185">Reference proteome</keyword>
<dbReference type="PROSITE" id="PS51764">
    <property type="entry name" value="GH26"/>
    <property type="match status" value="1"/>
</dbReference>
<dbReference type="InterPro" id="IPR017853">
    <property type="entry name" value="GH"/>
</dbReference>
<comment type="caution">
    <text evidence="8">The sequence shown here is derived from an EMBL/GenBank/DDBJ whole genome shotgun (WGS) entry which is preliminary data.</text>
</comment>
<dbReference type="CDD" id="cd04086">
    <property type="entry name" value="CBM35_mannanase-like"/>
    <property type="match status" value="1"/>
</dbReference>
<evidence type="ECO:0000259" key="7">
    <source>
        <dbReference type="PROSITE" id="PS51764"/>
    </source>
</evidence>
<dbReference type="EMBL" id="QPJD01000010">
    <property type="protein sequence ID" value="RCW45501.1"/>
    <property type="molecule type" value="Genomic_DNA"/>
</dbReference>
<dbReference type="Pfam" id="PF16990">
    <property type="entry name" value="CBM_35"/>
    <property type="match status" value="1"/>
</dbReference>
<evidence type="ECO:0000259" key="6">
    <source>
        <dbReference type="PROSITE" id="PS51175"/>
    </source>
</evidence>
<organism evidence="8 9">
    <name type="scientific">Paenibacillus prosopidis</name>
    <dbReference type="NCBI Taxonomy" id="630520"/>
    <lineage>
        <taxon>Bacteria</taxon>
        <taxon>Bacillati</taxon>
        <taxon>Bacillota</taxon>
        <taxon>Bacilli</taxon>
        <taxon>Bacillales</taxon>
        <taxon>Paenibacillaceae</taxon>
        <taxon>Paenibacillus</taxon>
    </lineage>
</organism>
<keyword evidence="3 4" id="KW-0326">Glycosidase</keyword>
<evidence type="ECO:0000313" key="8">
    <source>
        <dbReference type="EMBL" id="RCW45501.1"/>
    </source>
</evidence>
<dbReference type="PROSITE" id="PS51175">
    <property type="entry name" value="CBM6"/>
    <property type="match status" value="1"/>
</dbReference>
<feature type="active site" description="Nucleophile" evidence="4">
    <location>
        <position position="415"/>
    </location>
</feature>
<dbReference type="SUPFAM" id="SSF49785">
    <property type="entry name" value="Galactose-binding domain-like"/>
    <property type="match status" value="1"/>
</dbReference>
<dbReference type="InterPro" id="IPR001763">
    <property type="entry name" value="Rhodanese-like_dom"/>
</dbReference>
<dbReference type="PRINTS" id="PR00739">
    <property type="entry name" value="GLHYDRLASE26"/>
</dbReference>
<dbReference type="InterPro" id="IPR000805">
    <property type="entry name" value="Glyco_hydro_26"/>
</dbReference>
<dbReference type="GO" id="GO:0006080">
    <property type="term" value="P:substituted mannan metabolic process"/>
    <property type="evidence" value="ECO:0007669"/>
    <property type="project" value="InterPro"/>
</dbReference>
<feature type="domain" description="GH26" evidence="7">
    <location>
        <begin position="172"/>
        <end position="467"/>
    </location>
</feature>
<evidence type="ECO:0000256" key="2">
    <source>
        <dbReference type="ARBA" id="ARBA00022801"/>
    </source>
</evidence>
<feature type="domain" description="Rhodanese" evidence="5">
    <location>
        <begin position="325"/>
        <end position="340"/>
    </location>
</feature>
<gene>
    <name evidence="8" type="ORF">DFP97_11089</name>
</gene>
<dbReference type="GO" id="GO:0016985">
    <property type="term" value="F:mannan endo-1,4-beta-mannosidase activity"/>
    <property type="evidence" value="ECO:0007669"/>
    <property type="project" value="InterPro"/>
</dbReference>
<comment type="similarity">
    <text evidence="1 4">Belongs to the glycosyl hydrolase 26 family.</text>
</comment>
<evidence type="ECO:0000256" key="1">
    <source>
        <dbReference type="ARBA" id="ARBA00007754"/>
    </source>
</evidence>
<reference evidence="8 9" key="1">
    <citation type="submission" date="2018-07" db="EMBL/GenBank/DDBJ databases">
        <title>Genomic Encyclopedia of Type Strains, Phase III (KMG-III): the genomes of soil and plant-associated and newly described type strains.</title>
        <authorList>
            <person name="Whitman W."/>
        </authorList>
    </citation>
    <scope>NUCLEOTIDE SEQUENCE [LARGE SCALE GENOMIC DNA]</scope>
    <source>
        <strain evidence="8 9">CECT 7506</strain>
    </source>
</reference>
<keyword evidence="2 4" id="KW-0378">Hydrolase</keyword>
<dbReference type="AlphaFoldDB" id="A0A368VYY0"/>
<accession>A0A368VYY0</accession>